<proteinExistence type="predicted"/>
<protein>
    <recommendedName>
        <fullName evidence="3">Rubredoxin</fullName>
    </recommendedName>
</protein>
<comment type="caution">
    <text evidence="1">The sequence shown here is derived from an EMBL/GenBank/DDBJ whole genome shotgun (WGS) entry which is preliminary data.</text>
</comment>
<keyword evidence="2" id="KW-1185">Reference proteome</keyword>
<evidence type="ECO:0008006" key="3">
    <source>
        <dbReference type="Google" id="ProtNLM"/>
    </source>
</evidence>
<reference evidence="1" key="1">
    <citation type="submission" date="2022-10" db="EMBL/GenBank/DDBJ databases">
        <title>Shewanella flava sp. nov, isolated from the estuary of the Fenhe River into the Yellow River.</title>
        <authorList>
            <person name="Li Y."/>
        </authorList>
    </citation>
    <scope>NUCLEOTIDE SEQUENCE</scope>
    <source>
        <strain evidence="1">FYR11-62</strain>
    </source>
</reference>
<evidence type="ECO:0000313" key="1">
    <source>
        <dbReference type="EMBL" id="MCW3173761.1"/>
    </source>
</evidence>
<dbReference type="EMBL" id="JAPDMX010000030">
    <property type="protein sequence ID" value="MCW3173761.1"/>
    <property type="molecule type" value="Genomic_DNA"/>
</dbReference>
<accession>A0ABT3ICG7</accession>
<sequence>MNKFRYKCESCGHGEQEEFNICPICNKKEIADLNNRINILTSELFEAALQVEMAESNASLFQDAADRAIHHASDIENKLTLQIDILSALIKAGDLDTASLMVADWEAAQ</sequence>
<gene>
    <name evidence="1" type="ORF">OHT75_14870</name>
</gene>
<dbReference type="RefSeq" id="WP_264728017.1">
    <property type="nucleotide sequence ID" value="NZ_JAPDMX010000030.1"/>
</dbReference>
<organism evidence="1 2">
    <name type="scientific">Shewanella subflava</name>
    <dbReference type="NCBI Taxonomy" id="2986476"/>
    <lineage>
        <taxon>Bacteria</taxon>
        <taxon>Pseudomonadati</taxon>
        <taxon>Pseudomonadota</taxon>
        <taxon>Gammaproteobacteria</taxon>
        <taxon>Alteromonadales</taxon>
        <taxon>Shewanellaceae</taxon>
        <taxon>Shewanella</taxon>
    </lineage>
</organism>
<evidence type="ECO:0000313" key="2">
    <source>
        <dbReference type="Proteomes" id="UP001163714"/>
    </source>
</evidence>
<name>A0ABT3ICG7_9GAMM</name>
<dbReference type="Proteomes" id="UP001163714">
    <property type="component" value="Unassembled WGS sequence"/>
</dbReference>